<gene>
    <name evidence="1" type="ORF">DQG23_33410</name>
</gene>
<protein>
    <submittedName>
        <fullName evidence="1">Uncharacterized protein</fullName>
    </submittedName>
</protein>
<comment type="caution">
    <text evidence="1">The sequence shown here is derived from an EMBL/GenBank/DDBJ whole genome shotgun (WGS) entry which is preliminary data.</text>
</comment>
<sequence length="63" mass="6576">MGDAAFLNNAKKLKSTSHPPILTARLLVRAAGSAAQSLVHISVSAEASLMNNKVFSTNPTVRA</sequence>
<proteinExistence type="predicted"/>
<dbReference type="AlphaFoldDB" id="A0A329M0Q1"/>
<name>A0A329M0Q1_9BACL</name>
<dbReference type="Proteomes" id="UP000250369">
    <property type="component" value="Unassembled WGS sequence"/>
</dbReference>
<dbReference type="EMBL" id="QMFB01000030">
    <property type="protein sequence ID" value="RAV13308.1"/>
    <property type="molecule type" value="Genomic_DNA"/>
</dbReference>
<keyword evidence="2" id="KW-1185">Reference proteome</keyword>
<organism evidence="1 2">
    <name type="scientific">Paenibacillus contaminans</name>
    <dbReference type="NCBI Taxonomy" id="450362"/>
    <lineage>
        <taxon>Bacteria</taxon>
        <taxon>Bacillati</taxon>
        <taxon>Bacillota</taxon>
        <taxon>Bacilli</taxon>
        <taxon>Bacillales</taxon>
        <taxon>Paenibacillaceae</taxon>
        <taxon>Paenibacillus</taxon>
    </lineage>
</organism>
<evidence type="ECO:0000313" key="1">
    <source>
        <dbReference type="EMBL" id="RAV13308.1"/>
    </source>
</evidence>
<reference evidence="1 2" key="1">
    <citation type="journal article" date="2009" name="Int. J. Syst. Evol. Microbiol.">
        <title>Paenibacillus contaminans sp. nov., isolated from a contaminated laboratory plate.</title>
        <authorList>
            <person name="Chou J.H."/>
            <person name="Lee J.H."/>
            <person name="Lin M.C."/>
            <person name="Chang P.S."/>
            <person name="Arun A.B."/>
            <person name="Young C.C."/>
            <person name="Chen W.M."/>
        </authorList>
    </citation>
    <scope>NUCLEOTIDE SEQUENCE [LARGE SCALE GENOMIC DNA]</scope>
    <source>
        <strain evidence="1 2">CKOBP-6</strain>
    </source>
</reference>
<accession>A0A329M0Q1</accession>
<evidence type="ECO:0000313" key="2">
    <source>
        <dbReference type="Proteomes" id="UP000250369"/>
    </source>
</evidence>